<dbReference type="AlphaFoldDB" id="A0A5B7G1F3"/>
<evidence type="ECO:0000313" key="1">
    <source>
        <dbReference type="EMBL" id="MPC52732.1"/>
    </source>
</evidence>
<protein>
    <submittedName>
        <fullName evidence="1">Uncharacterized protein</fullName>
    </submittedName>
</protein>
<evidence type="ECO:0000313" key="2">
    <source>
        <dbReference type="Proteomes" id="UP000324222"/>
    </source>
</evidence>
<organism evidence="1 2">
    <name type="scientific">Portunus trituberculatus</name>
    <name type="common">Swimming crab</name>
    <name type="synonym">Neptunus trituberculatus</name>
    <dbReference type="NCBI Taxonomy" id="210409"/>
    <lineage>
        <taxon>Eukaryota</taxon>
        <taxon>Metazoa</taxon>
        <taxon>Ecdysozoa</taxon>
        <taxon>Arthropoda</taxon>
        <taxon>Crustacea</taxon>
        <taxon>Multicrustacea</taxon>
        <taxon>Malacostraca</taxon>
        <taxon>Eumalacostraca</taxon>
        <taxon>Eucarida</taxon>
        <taxon>Decapoda</taxon>
        <taxon>Pleocyemata</taxon>
        <taxon>Brachyura</taxon>
        <taxon>Eubrachyura</taxon>
        <taxon>Portunoidea</taxon>
        <taxon>Portunidae</taxon>
        <taxon>Portuninae</taxon>
        <taxon>Portunus</taxon>
    </lineage>
</organism>
<dbReference type="Proteomes" id="UP000324222">
    <property type="component" value="Unassembled WGS sequence"/>
</dbReference>
<dbReference type="EMBL" id="VSRR010011109">
    <property type="protein sequence ID" value="MPC52732.1"/>
    <property type="molecule type" value="Genomic_DNA"/>
</dbReference>
<sequence length="61" mass="6898">MKESGSRQRRSVYLLYLIKSSNEEATTGHLLFLPSPASADAHHSNQQRHTCTKLHLCVNPH</sequence>
<gene>
    <name evidence="1" type="ORF">E2C01_046608</name>
</gene>
<keyword evidence="2" id="KW-1185">Reference proteome</keyword>
<proteinExistence type="predicted"/>
<accession>A0A5B7G1F3</accession>
<comment type="caution">
    <text evidence="1">The sequence shown here is derived from an EMBL/GenBank/DDBJ whole genome shotgun (WGS) entry which is preliminary data.</text>
</comment>
<reference evidence="1 2" key="1">
    <citation type="submission" date="2019-05" db="EMBL/GenBank/DDBJ databases">
        <title>Another draft genome of Portunus trituberculatus and its Hox gene families provides insights of decapod evolution.</title>
        <authorList>
            <person name="Jeong J.-H."/>
            <person name="Song I."/>
            <person name="Kim S."/>
            <person name="Choi T."/>
            <person name="Kim D."/>
            <person name="Ryu S."/>
            <person name="Kim W."/>
        </authorList>
    </citation>
    <scope>NUCLEOTIDE SEQUENCE [LARGE SCALE GENOMIC DNA]</scope>
    <source>
        <tissue evidence="1">Muscle</tissue>
    </source>
</reference>
<name>A0A5B7G1F3_PORTR</name>